<protein>
    <recommendedName>
        <fullName evidence="4">Disease resistance N-terminal domain-containing protein</fullName>
    </recommendedName>
</protein>
<reference evidence="5 6" key="1">
    <citation type="submission" date="2024-01" db="EMBL/GenBank/DDBJ databases">
        <title>The genomes of 5 underutilized Papilionoideae crops provide insights into root nodulation and disease resistance.</title>
        <authorList>
            <person name="Yuan L."/>
        </authorList>
    </citation>
    <scope>NUCLEOTIDE SEQUENCE [LARGE SCALE GENOMIC DNA]</scope>
    <source>
        <strain evidence="5">LY-2023</strain>
        <tissue evidence="5">Leaf</tissue>
    </source>
</reference>
<name>A0AAN9KGW5_CLITE</name>
<dbReference type="GO" id="GO:0000166">
    <property type="term" value="F:nucleotide binding"/>
    <property type="evidence" value="ECO:0007669"/>
    <property type="project" value="UniProtKB-KW"/>
</dbReference>
<accession>A0AAN9KGW5</accession>
<dbReference type="EMBL" id="JAYKXN010000001">
    <property type="protein sequence ID" value="KAK7316621.1"/>
    <property type="molecule type" value="Genomic_DNA"/>
</dbReference>
<evidence type="ECO:0000313" key="6">
    <source>
        <dbReference type="Proteomes" id="UP001359559"/>
    </source>
</evidence>
<keyword evidence="6" id="KW-1185">Reference proteome</keyword>
<proteinExistence type="predicted"/>
<evidence type="ECO:0000256" key="3">
    <source>
        <dbReference type="ARBA" id="ARBA00022821"/>
    </source>
</evidence>
<dbReference type="CDD" id="cd14798">
    <property type="entry name" value="RX-CC_like"/>
    <property type="match status" value="1"/>
</dbReference>
<evidence type="ECO:0000256" key="2">
    <source>
        <dbReference type="ARBA" id="ARBA00022741"/>
    </source>
</evidence>
<dbReference type="InterPro" id="IPR041118">
    <property type="entry name" value="Rx_N"/>
</dbReference>
<dbReference type="Gene3D" id="1.20.5.4130">
    <property type="match status" value="1"/>
</dbReference>
<evidence type="ECO:0000256" key="1">
    <source>
        <dbReference type="ARBA" id="ARBA00022737"/>
    </source>
</evidence>
<gene>
    <name evidence="5" type="ORF">RJT34_00223</name>
</gene>
<dbReference type="PANTHER" id="PTHR19338">
    <property type="entry name" value="TRANSLOCASE OF INNER MITOCHONDRIAL MEMBRANE 13 HOMOLOG"/>
    <property type="match status" value="1"/>
</dbReference>
<comment type="caution">
    <text evidence="5">The sequence shown here is derived from an EMBL/GenBank/DDBJ whole genome shotgun (WGS) entry which is preliminary data.</text>
</comment>
<organism evidence="5 6">
    <name type="scientific">Clitoria ternatea</name>
    <name type="common">Butterfly pea</name>
    <dbReference type="NCBI Taxonomy" id="43366"/>
    <lineage>
        <taxon>Eukaryota</taxon>
        <taxon>Viridiplantae</taxon>
        <taxon>Streptophyta</taxon>
        <taxon>Embryophyta</taxon>
        <taxon>Tracheophyta</taxon>
        <taxon>Spermatophyta</taxon>
        <taxon>Magnoliopsida</taxon>
        <taxon>eudicotyledons</taxon>
        <taxon>Gunneridae</taxon>
        <taxon>Pentapetalae</taxon>
        <taxon>rosids</taxon>
        <taxon>fabids</taxon>
        <taxon>Fabales</taxon>
        <taxon>Fabaceae</taxon>
        <taxon>Papilionoideae</taxon>
        <taxon>50 kb inversion clade</taxon>
        <taxon>NPAAA clade</taxon>
        <taxon>indigoferoid/millettioid clade</taxon>
        <taxon>Phaseoleae</taxon>
        <taxon>Clitoria</taxon>
    </lineage>
</organism>
<dbReference type="Pfam" id="PF18052">
    <property type="entry name" value="Rx_N"/>
    <property type="match status" value="1"/>
</dbReference>
<evidence type="ECO:0000259" key="4">
    <source>
        <dbReference type="Pfam" id="PF18052"/>
    </source>
</evidence>
<evidence type="ECO:0000313" key="5">
    <source>
        <dbReference type="EMBL" id="KAK7316621.1"/>
    </source>
</evidence>
<sequence>MAEMAVSFAIDRLLPLVREEVNLLKGIHKDFADIKRELEHIQAFIKDADRKAAAEGENAGEGVKVWVKEVRETAFLIEDIIDEYTIHVGQQPQDPGFTGLLKKTAHLLKTPIPRHRIASETSSHLFKKYGTEATGMTSKDNLLLKKDQVVPQETQMSTGMTPGWLPSIWRMLNL</sequence>
<dbReference type="GO" id="GO:0006952">
    <property type="term" value="P:defense response"/>
    <property type="evidence" value="ECO:0007669"/>
    <property type="project" value="UniProtKB-KW"/>
</dbReference>
<keyword evidence="2" id="KW-0547">Nucleotide-binding</keyword>
<dbReference type="AlphaFoldDB" id="A0AAN9KGW5"/>
<dbReference type="PANTHER" id="PTHR19338:SF32">
    <property type="entry name" value="OS06G0287500 PROTEIN"/>
    <property type="match status" value="1"/>
</dbReference>
<dbReference type="Proteomes" id="UP001359559">
    <property type="component" value="Unassembled WGS sequence"/>
</dbReference>
<keyword evidence="1" id="KW-0677">Repeat</keyword>
<keyword evidence="3" id="KW-0611">Plant defense</keyword>
<dbReference type="InterPro" id="IPR038005">
    <property type="entry name" value="RX-like_CC"/>
</dbReference>
<feature type="domain" description="Disease resistance N-terminal" evidence="4">
    <location>
        <begin position="5"/>
        <end position="96"/>
    </location>
</feature>